<feature type="transmembrane region" description="Helical" evidence="8">
    <location>
        <begin position="44"/>
        <end position="74"/>
    </location>
</feature>
<dbReference type="AlphaFoldDB" id="A0A0K1PFL2"/>
<dbReference type="InterPro" id="IPR036249">
    <property type="entry name" value="Thioredoxin-like_sf"/>
</dbReference>
<evidence type="ECO:0000256" key="2">
    <source>
        <dbReference type="ARBA" id="ARBA00022475"/>
    </source>
</evidence>
<dbReference type="InterPro" id="IPR035671">
    <property type="entry name" value="DsbD_gamma"/>
</dbReference>
<reference evidence="10 11" key="1">
    <citation type="submission" date="2015-08" db="EMBL/GenBank/DDBJ databases">
        <authorList>
            <person name="Babu N.S."/>
            <person name="Beckwith C.J."/>
            <person name="Beseler K.G."/>
            <person name="Brison A."/>
            <person name="Carone J.V."/>
            <person name="Caskin T.P."/>
            <person name="Diamond M."/>
            <person name="Durham M.E."/>
            <person name="Foxe J.M."/>
            <person name="Go M."/>
            <person name="Henderson B.A."/>
            <person name="Jones I.B."/>
            <person name="McGettigan J.A."/>
            <person name="Micheletti S.J."/>
            <person name="Nasrallah M.E."/>
            <person name="Ortiz D."/>
            <person name="Piller C.R."/>
            <person name="Privatt S.R."/>
            <person name="Schneider S.L."/>
            <person name="Sharp S."/>
            <person name="Smith T.C."/>
            <person name="Stanton J.D."/>
            <person name="Ullery H.E."/>
            <person name="Wilson R.J."/>
            <person name="Serrano M.G."/>
            <person name="Buck G."/>
            <person name="Lee V."/>
            <person name="Wang Y."/>
            <person name="Carvalho R."/>
            <person name="Voegtly L."/>
            <person name="Shi R."/>
            <person name="Duckworth R."/>
            <person name="Johnson A."/>
            <person name="Loviza R."/>
            <person name="Walstead R."/>
            <person name="Shah Z."/>
            <person name="Kiflezghi M."/>
            <person name="Wade K."/>
            <person name="Ball S.L."/>
            <person name="Bradley K.W."/>
            <person name="Asai D.J."/>
            <person name="Bowman C.A."/>
            <person name="Russell D.A."/>
            <person name="Pope W.H."/>
            <person name="Jacobs-Sera D."/>
            <person name="Hendrix R.W."/>
            <person name="Hatfull G.F."/>
        </authorList>
    </citation>
    <scope>NUCLEOTIDE SEQUENCE [LARGE SCALE GENOMIC DNA]</scope>
    <source>
        <strain evidence="10 11">DSM 27710</strain>
    </source>
</reference>
<keyword evidence="7" id="KW-0676">Redox-active center</keyword>
<organism evidence="10 11">
    <name type="scientific">Vulgatibacter incomptus</name>
    <dbReference type="NCBI Taxonomy" id="1391653"/>
    <lineage>
        <taxon>Bacteria</taxon>
        <taxon>Pseudomonadati</taxon>
        <taxon>Myxococcota</taxon>
        <taxon>Myxococcia</taxon>
        <taxon>Myxococcales</taxon>
        <taxon>Cystobacterineae</taxon>
        <taxon>Vulgatibacteraceae</taxon>
        <taxon>Vulgatibacter</taxon>
    </lineage>
</organism>
<dbReference type="GO" id="GO:0045454">
    <property type="term" value="P:cell redox homeostasis"/>
    <property type="evidence" value="ECO:0007669"/>
    <property type="project" value="TreeGrafter"/>
</dbReference>
<comment type="subcellular location">
    <subcellularLocation>
        <location evidence="1">Cell membrane</location>
        <topology evidence="1">Multi-pass membrane protein</topology>
    </subcellularLocation>
</comment>
<evidence type="ECO:0000259" key="9">
    <source>
        <dbReference type="PROSITE" id="PS51352"/>
    </source>
</evidence>
<dbReference type="InterPro" id="IPR013766">
    <property type="entry name" value="Thioredoxin_domain"/>
</dbReference>
<dbReference type="GO" id="GO:0015035">
    <property type="term" value="F:protein-disulfide reductase activity"/>
    <property type="evidence" value="ECO:0007669"/>
    <property type="project" value="TreeGrafter"/>
</dbReference>
<evidence type="ECO:0000256" key="5">
    <source>
        <dbReference type="ARBA" id="ARBA00022989"/>
    </source>
</evidence>
<dbReference type="PATRIC" id="fig|1391653.3.peg.2390"/>
<keyword evidence="6 8" id="KW-0472">Membrane</keyword>
<dbReference type="GO" id="GO:0017004">
    <property type="term" value="P:cytochrome complex assembly"/>
    <property type="evidence" value="ECO:0007669"/>
    <property type="project" value="UniProtKB-KW"/>
</dbReference>
<accession>A0A0K1PFL2</accession>
<feature type="transmembrane region" description="Helical" evidence="8">
    <location>
        <begin position="157"/>
        <end position="178"/>
    </location>
</feature>
<dbReference type="STRING" id="1391653.AKJ08_2291"/>
<protein>
    <submittedName>
        <fullName evidence="10">Cytochrome c-type biogenesis protein DsbD, protein-disulfide reductase</fullName>
    </submittedName>
</protein>
<keyword evidence="5 8" id="KW-1133">Transmembrane helix</keyword>
<evidence type="ECO:0000256" key="8">
    <source>
        <dbReference type="SAM" id="Phobius"/>
    </source>
</evidence>
<dbReference type="PANTHER" id="PTHR32234">
    <property type="entry name" value="THIOL:DISULFIDE INTERCHANGE PROTEIN DSBD"/>
    <property type="match status" value="1"/>
</dbReference>
<feature type="transmembrane region" description="Helical" evidence="8">
    <location>
        <begin position="122"/>
        <end position="145"/>
    </location>
</feature>
<keyword evidence="4" id="KW-0201">Cytochrome c-type biogenesis</keyword>
<feature type="domain" description="Thioredoxin" evidence="9">
    <location>
        <begin position="312"/>
        <end position="436"/>
    </location>
</feature>
<dbReference type="KEGG" id="vin:AKJ08_2291"/>
<dbReference type="Gene3D" id="3.40.30.10">
    <property type="entry name" value="Glutaredoxin"/>
    <property type="match status" value="1"/>
</dbReference>
<evidence type="ECO:0000256" key="1">
    <source>
        <dbReference type="ARBA" id="ARBA00004651"/>
    </source>
</evidence>
<dbReference type="Proteomes" id="UP000055590">
    <property type="component" value="Chromosome"/>
</dbReference>
<keyword evidence="3 8" id="KW-0812">Transmembrane</keyword>
<dbReference type="EMBL" id="CP012332">
    <property type="protein sequence ID" value="AKU91904.1"/>
    <property type="molecule type" value="Genomic_DNA"/>
</dbReference>
<name>A0A0K1PFL2_9BACT</name>
<dbReference type="RefSeq" id="WP_082343075.1">
    <property type="nucleotide sequence ID" value="NZ_CP012332.1"/>
</dbReference>
<dbReference type="Pfam" id="PF02683">
    <property type="entry name" value="DsbD_TM"/>
    <property type="match status" value="1"/>
</dbReference>
<proteinExistence type="predicted"/>
<feature type="transmembrane region" description="Helical" evidence="8">
    <location>
        <begin position="270"/>
        <end position="289"/>
    </location>
</feature>
<evidence type="ECO:0000256" key="3">
    <source>
        <dbReference type="ARBA" id="ARBA00022692"/>
    </source>
</evidence>
<dbReference type="PROSITE" id="PS51352">
    <property type="entry name" value="THIOREDOXIN_2"/>
    <property type="match status" value="1"/>
</dbReference>
<evidence type="ECO:0000256" key="4">
    <source>
        <dbReference type="ARBA" id="ARBA00022748"/>
    </source>
</evidence>
<evidence type="ECO:0000313" key="10">
    <source>
        <dbReference type="EMBL" id="AKU91904.1"/>
    </source>
</evidence>
<dbReference type="SUPFAM" id="SSF52833">
    <property type="entry name" value="Thioredoxin-like"/>
    <property type="match status" value="1"/>
</dbReference>
<dbReference type="InterPro" id="IPR003834">
    <property type="entry name" value="Cyt_c_assmbl_TM_dom"/>
</dbReference>
<dbReference type="OrthoDB" id="9811036at2"/>
<feature type="transmembrane region" description="Helical" evidence="8">
    <location>
        <begin position="198"/>
        <end position="218"/>
    </location>
</feature>
<sequence>MRSAVLLLVGGLASAGAVLFLPDLMGQGLSSHQLDASALSSGILGALAVAWLGGVLTSLTPCVYPLIPITLGVFGARQAGSRLKSFGLVTTYVLGMAAMFSGLGFAAASSGKAFGTILANPWVLVGLATFFAVMASSMFGAFELAVPQGLAQRLNRVGGTGFGGAFAMGLVAGVVAAPCTGPVLASLLTVVASSGQPVFGLLLLFTYALGVGLPFFLLGGFSVSLPRSGAWMDGVKSVFGVALLAMAFLYLRDALPALREIFRGLSPHALAGPAIVLVGVLLGAIHLSFHGGARERILKGAGVALVVAGLVLRLGASSGAEGVEWSGDYHGALAQARAEGKPVIIDFYADWCAACKELDKFTYTDARVMDEAARFVTVKVDGTHEDKQIQALYDQYGIQGLPTVVFLDSTGETLPSPRVTGFVEAGNFLELMKGVR</sequence>
<feature type="transmembrane region" description="Helical" evidence="8">
    <location>
        <begin position="86"/>
        <end position="110"/>
    </location>
</feature>
<dbReference type="InterPro" id="IPR017937">
    <property type="entry name" value="Thioredoxin_CS"/>
</dbReference>
<evidence type="ECO:0000313" key="11">
    <source>
        <dbReference type="Proteomes" id="UP000055590"/>
    </source>
</evidence>
<gene>
    <name evidence="10" type="ORF">AKJ08_2291</name>
</gene>
<dbReference type="GO" id="GO:0005886">
    <property type="term" value="C:plasma membrane"/>
    <property type="evidence" value="ECO:0007669"/>
    <property type="project" value="UniProtKB-SubCell"/>
</dbReference>
<dbReference type="CDD" id="cd02953">
    <property type="entry name" value="DsbDgamma"/>
    <property type="match status" value="1"/>
</dbReference>
<dbReference type="Pfam" id="PF13899">
    <property type="entry name" value="Thioredoxin_7"/>
    <property type="match status" value="1"/>
</dbReference>
<dbReference type="PANTHER" id="PTHR32234:SF0">
    <property type="entry name" value="THIOL:DISULFIDE INTERCHANGE PROTEIN DSBD"/>
    <property type="match status" value="1"/>
</dbReference>
<keyword evidence="2" id="KW-1003">Cell membrane</keyword>
<evidence type="ECO:0000256" key="6">
    <source>
        <dbReference type="ARBA" id="ARBA00023136"/>
    </source>
</evidence>
<evidence type="ECO:0000256" key="7">
    <source>
        <dbReference type="ARBA" id="ARBA00023284"/>
    </source>
</evidence>
<feature type="transmembrane region" description="Helical" evidence="8">
    <location>
        <begin position="230"/>
        <end position="250"/>
    </location>
</feature>
<keyword evidence="11" id="KW-1185">Reference proteome</keyword>
<dbReference type="PROSITE" id="PS00194">
    <property type="entry name" value="THIOREDOXIN_1"/>
    <property type="match status" value="1"/>
</dbReference>